<dbReference type="InterPro" id="IPR001739">
    <property type="entry name" value="Methyl_CpG_DNA-bd"/>
</dbReference>
<name>A0AAV2QPL3_MEGNR</name>
<evidence type="ECO:0000256" key="4">
    <source>
        <dbReference type="ARBA" id="ARBA00023163"/>
    </source>
</evidence>
<dbReference type="EMBL" id="CAXKWB010009520">
    <property type="protein sequence ID" value="CAL4095040.1"/>
    <property type="molecule type" value="Genomic_DNA"/>
</dbReference>
<comment type="caution">
    <text evidence="10">The sequence shown here is derived from an EMBL/GenBank/DDBJ whole genome shotgun (WGS) entry which is preliminary data.</text>
</comment>
<protein>
    <recommendedName>
        <fullName evidence="12">C2H2-type domain-containing protein</fullName>
    </recommendedName>
</protein>
<evidence type="ECO:0000256" key="1">
    <source>
        <dbReference type="ARBA" id="ARBA00004123"/>
    </source>
</evidence>
<dbReference type="Gene3D" id="3.30.160.60">
    <property type="entry name" value="Classic Zinc Finger"/>
    <property type="match status" value="1"/>
</dbReference>
<dbReference type="AlphaFoldDB" id="A0AAV2QPL3"/>
<evidence type="ECO:0000256" key="7">
    <source>
        <dbReference type="SAM" id="MobiDB-lite"/>
    </source>
</evidence>
<dbReference type="PROSITE" id="PS50157">
    <property type="entry name" value="ZINC_FINGER_C2H2_2"/>
    <property type="match status" value="1"/>
</dbReference>
<evidence type="ECO:0000259" key="8">
    <source>
        <dbReference type="PROSITE" id="PS50157"/>
    </source>
</evidence>
<evidence type="ECO:0000256" key="5">
    <source>
        <dbReference type="ARBA" id="ARBA00023242"/>
    </source>
</evidence>
<feature type="domain" description="C2H2-type" evidence="8">
    <location>
        <begin position="604"/>
        <end position="632"/>
    </location>
</feature>
<keyword evidence="6" id="KW-0862">Zinc</keyword>
<dbReference type="PROSITE" id="PS50982">
    <property type="entry name" value="MBD"/>
    <property type="match status" value="4"/>
</dbReference>
<evidence type="ECO:0000256" key="6">
    <source>
        <dbReference type="PROSITE-ProRule" id="PRU00042"/>
    </source>
</evidence>
<dbReference type="Gene3D" id="3.30.890.10">
    <property type="entry name" value="Methyl-cpg-binding Protein 2, Chain A"/>
    <property type="match status" value="5"/>
</dbReference>
<keyword evidence="6" id="KW-0479">Metal-binding</keyword>
<evidence type="ECO:0000256" key="2">
    <source>
        <dbReference type="ARBA" id="ARBA00023015"/>
    </source>
</evidence>
<reference evidence="10 11" key="1">
    <citation type="submission" date="2024-05" db="EMBL/GenBank/DDBJ databases">
        <authorList>
            <person name="Wallberg A."/>
        </authorList>
    </citation>
    <scope>NUCLEOTIDE SEQUENCE [LARGE SCALE GENOMIC DNA]</scope>
</reference>
<dbReference type="Proteomes" id="UP001497623">
    <property type="component" value="Unassembled WGS sequence"/>
</dbReference>
<dbReference type="PROSITE" id="PS00028">
    <property type="entry name" value="ZINC_FINGER_C2H2_1"/>
    <property type="match status" value="2"/>
</dbReference>
<dbReference type="Pfam" id="PF01429">
    <property type="entry name" value="MBD"/>
    <property type="match status" value="3"/>
</dbReference>
<dbReference type="GO" id="GO:0005654">
    <property type="term" value="C:nucleoplasm"/>
    <property type="evidence" value="ECO:0007669"/>
    <property type="project" value="UniProtKB-ARBA"/>
</dbReference>
<evidence type="ECO:0000313" key="11">
    <source>
        <dbReference type="Proteomes" id="UP001497623"/>
    </source>
</evidence>
<evidence type="ECO:0000259" key="9">
    <source>
        <dbReference type="PROSITE" id="PS50982"/>
    </source>
</evidence>
<feature type="domain" description="MBD" evidence="9">
    <location>
        <begin position="740"/>
        <end position="816"/>
    </location>
</feature>
<evidence type="ECO:0008006" key="12">
    <source>
        <dbReference type="Google" id="ProtNLM"/>
    </source>
</evidence>
<dbReference type="InterPro" id="IPR013087">
    <property type="entry name" value="Znf_C2H2_type"/>
</dbReference>
<dbReference type="SMART" id="SM00355">
    <property type="entry name" value="ZnF_C2H2"/>
    <property type="match status" value="4"/>
</dbReference>
<keyword evidence="5" id="KW-0539">Nucleus</keyword>
<gene>
    <name evidence="10" type="ORF">MNOR_LOCUS15307</name>
</gene>
<dbReference type="PANTHER" id="PTHR12396">
    <property type="entry name" value="METHYL-CPG BINDING PROTEIN, MBD"/>
    <property type="match status" value="1"/>
</dbReference>
<comment type="subcellular location">
    <subcellularLocation>
        <location evidence="1">Nucleus</location>
    </subcellularLocation>
</comment>
<keyword evidence="11" id="KW-1185">Reference proteome</keyword>
<keyword evidence="2" id="KW-0805">Transcription regulation</keyword>
<feature type="compositionally biased region" description="Basic and acidic residues" evidence="7">
    <location>
        <begin position="703"/>
        <end position="716"/>
    </location>
</feature>
<evidence type="ECO:0000313" key="10">
    <source>
        <dbReference type="EMBL" id="CAL4095040.1"/>
    </source>
</evidence>
<proteinExistence type="predicted"/>
<organism evidence="10 11">
    <name type="scientific">Meganyctiphanes norvegica</name>
    <name type="common">Northern krill</name>
    <name type="synonym">Thysanopoda norvegica</name>
    <dbReference type="NCBI Taxonomy" id="48144"/>
    <lineage>
        <taxon>Eukaryota</taxon>
        <taxon>Metazoa</taxon>
        <taxon>Ecdysozoa</taxon>
        <taxon>Arthropoda</taxon>
        <taxon>Crustacea</taxon>
        <taxon>Multicrustacea</taxon>
        <taxon>Malacostraca</taxon>
        <taxon>Eumalacostraca</taxon>
        <taxon>Eucarida</taxon>
        <taxon>Euphausiacea</taxon>
        <taxon>Euphausiidae</taxon>
        <taxon>Meganyctiphanes</taxon>
    </lineage>
</organism>
<sequence>MNNTGHDGHGNDEFECSECDFKCSSENDIIKHSIIHKCPTNSIGHPKAIESCITMKYEPDESDNYHRFVEKIEPFSFEEIAANETYENEAGNKKLKVENMHIEPTFIPDQSYFQLNKHNNIHYEKYGNKKLHSEYNSANIFTTDGILKTTNNCDISGSLSNLSEPSQNSHGFLNSSQGLTPWEITSARTHRIEVEVDNTDIYIPSGWTRKLYMRTGPYNGHRIKYDCCYFTELGNKIRRKENAHDYLIKNTSAIEKIDIDKLNFSSIQRMNIDQPNQARLEVDVDNTGIYIPDGWQRKINMSKIPNAEIKYRIIYISPEGKRFWCKPEVYLHIFRSNRSKDKYIDLEKMNFTVTQSCLKEREWKYRTKQLESMPILDNTGVYIPEGWQRVLNMKHSSNNRHGCGINYITPDGKVIQMKARVYTYLSQSDKPKDKDIDVEKMNFSLKSARLPVLNNTGIYIPEGWQRKLYMDINSKASNKCSIYYVTTDGKRLYKKHDTYKYLSHPDRLAEKHIDVEKLDFSIGIQSNRTKRGHSNTEKDNVFDYLLDVRTINRNKSAYTLYLCKLCNYLNTAKSHANTHINEHIQKFGKELTDNCDLPNRYDYFVCTECHGKFLRRKDIQTHLLKVHNSENISGSIFGVRYEYDHKNYIKHLVHCCEVCNFANMKYIAIFKHLKVHTLDEINAADRDKYTHSNEMDENTLYPLHKDGDSGDNDKINNQDMPANKIHSCRSYIKTHGRLQEMEVDNTGKYIPNGWHRKVYRYVHGKMSGYYTVRYISPFGQTLYTASHVPEYIEWLESQGIREPIDVEKFDFSWSSHNLPIKKRNKKGQWN</sequence>
<dbReference type="GO" id="GO:0008270">
    <property type="term" value="F:zinc ion binding"/>
    <property type="evidence" value="ECO:0007669"/>
    <property type="project" value="UniProtKB-KW"/>
</dbReference>
<keyword evidence="3" id="KW-0238">DNA-binding</keyword>
<feature type="region of interest" description="Disordered" evidence="7">
    <location>
        <begin position="698"/>
        <end position="719"/>
    </location>
</feature>
<keyword evidence="4" id="KW-0804">Transcription</keyword>
<evidence type="ECO:0000256" key="3">
    <source>
        <dbReference type="ARBA" id="ARBA00023125"/>
    </source>
</evidence>
<keyword evidence="6" id="KW-0863">Zinc-finger</keyword>
<accession>A0AAV2QPL3</accession>
<dbReference type="SUPFAM" id="SSF54171">
    <property type="entry name" value="DNA-binding domain"/>
    <property type="match status" value="5"/>
</dbReference>
<feature type="domain" description="MBD" evidence="9">
    <location>
        <begin position="373"/>
        <end position="450"/>
    </location>
</feature>
<feature type="domain" description="MBD" evidence="9">
    <location>
        <begin position="281"/>
        <end position="356"/>
    </location>
</feature>
<dbReference type="InterPro" id="IPR016177">
    <property type="entry name" value="DNA-bd_dom_sf"/>
</dbReference>
<feature type="domain" description="MBD" evidence="9">
    <location>
        <begin position="193"/>
        <end position="269"/>
    </location>
</feature>
<dbReference type="GO" id="GO:0003677">
    <property type="term" value="F:DNA binding"/>
    <property type="evidence" value="ECO:0007669"/>
    <property type="project" value="UniProtKB-KW"/>
</dbReference>